<dbReference type="Proteomes" id="UP000683507">
    <property type="component" value="Chromosome"/>
</dbReference>
<sequence length="74" mass="8074">MLEEKVNAAIEQLRPYLHSDGGDMELVEITNENVVRVKLIGACKTCNMSAMTLKAGLEEALKSSLPEITKVEAV</sequence>
<dbReference type="GO" id="GO:0051536">
    <property type="term" value="F:iron-sulfur cluster binding"/>
    <property type="evidence" value="ECO:0007669"/>
    <property type="project" value="InterPro"/>
</dbReference>
<feature type="domain" description="NIF system FeS cluster assembly NifU C-terminal" evidence="1">
    <location>
        <begin position="6"/>
        <end position="72"/>
    </location>
</feature>
<dbReference type="PANTHER" id="PTHR11178">
    <property type="entry name" value="IRON-SULFUR CLUSTER SCAFFOLD PROTEIN NFU-RELATED"/>
    <property type="match status" value="1"/>
</dbReference>
<organism evidence="2 3">
    <name type="scientific">Parvicella tangerina</name>
    <dbReference type="NCBI Taxonomy" id="2829795"/>
    <lineage>
        <taxon>Bacteria</taxon>
        <taxon>Pseudomonadati</taxon>
        <taxon>Bacteroidota</taxon>
        <taxon>Flavobacteriia</taxon>
        <taxon>Flavobacteriales</taxon>
        <taxon>Parvicellaceae</taxon>
        <taxon>Parvicella</taxon>
    </lineage>
</organism>
<evidence type="ECO:0000313" key="3">
    <source>
        <dbReference type="Proteomes" id="UP000683507"/>
    </source>
</evidence>
<accession>A0A916JLK1</accession>
<dbReference type="SUPFAM" id="SSF117916">
    <property type="entry name" value="Fe-S cluster assembly (FSCA) domain-like"/>
    <property type="match status" value="1"/>
</dbReference>
<dbReference type="InterPro" id="IPR034904">
    <property type="entry name" value="FSCA_dom_sf"/>
</dbReference>
<dbReference type="KEGG" id="ptan:CRYO30217_00932"/>
<keyword evidence="3" id="KW-1185">Reference proteome</keyword>
<gene>
    <name evidence="2" type="primary">nfuA</name>
    <name evidence="2" type="ORF">CRYO30217_00932</name>
</gene>
<name>A0A916JLK1_9FLAO</name>
<dbReference type="RefSeq" id="WP_258541153.1">
    <property type="nucleotide sequence ID" value="NZ_OU015584.1"/>
</dbReference>
<protein>
    <submittedName>
        <fullName evidence="2">Fe/S biogenesis protein NfuA</fullName>
    </submittedName>
</protein>
<dbReference type="InterPro" id="IPR001075">
    <property type="entry name" value="NIF_FeS_clus_asmbl_NifU_C"/>
</dbReference>
<reference evidence="2" key="1">
    <citation type="submission" date="2021-04" db="EMBL/GenBank/DDBJ databases">
        <authorList>
            <person name="Rodrigo-Torres L."/>
            <person name="Arahal R. D."/>
            <person name="Lucena T."/>
        </authorList>
    </citation>
    <scope>NUCLEOTIDE SEQUENCE</scope>
    <source>
        <strain evidence="2">AS29M-1</strain>
    </source>
</reference>
<dbReference type="AlphaFoldDB" id="A0A916JLK1"/>
<proteinExistence type="predicted"/>
<dbReference type="Gene3D" id="3.30.300.130">
    <property type="entry name" value="Fe-S cluster assembly (FSCA)"/>
    <property type="match status" value="1"/>
</dbReference>
<dbReference type="GO" id="GO:0005506">
    <property type="term" value="F:iron ion binding"/>
    <property type="evidence" value="ECO:0007669"/>
    <property type="project" value="InterPro"/>
</dbReference>
<evidence type="ECO:0000313" key="2">
    <source>
        <dbReference type="EMBL" id="CAG5079388.1"/>
    </source>
</evidence>
<dbReference type="Pfam" id="PF01106">
    <property type="entry name" value="NifU"/>
    <property type="match status" value="1"/>
</dbReference>
<evidence type="ECO:0000259" key="1">
    <source>
        <dbReference type="Pfam" id="PF01106"/>
    </source>
</evidence>
<dbReference type="GO" id="GO:0016226">
    <property type="term" value="P:iron-sulfur cluster assembly"/>
    <property type="evidence" value="ECO:0007669"/>
    <property type="project" value="InterPro"/>
</dbReference>
<dbReference type="EMBL" id="OU015584">
    <property type="protein sequence ID" value="CAG5079388.1"/>
    <property type="molecule type" value="Genomic_DNA"/>
</dbReference>